<feature type="binding site" evidence="10">
    <location>
        <begin position="248"/>
        <end position="252"/>
    </location>
    <ligand>
        <name>substrate</name>
    </ligand>
</feature>
<evidence type="ECO:0000256" key="11">
    <source>
        <dbReference type="PIRSR" id="PIRSR500134-3"/>
    </source>
</evidence>
<dbReference type="SUPFAM" id="SSF48179">
    <property type="entry name" value="6-phosphogluconate dehydrogenase C-terminal domain-like"/>
    <property type="match status" value="1"/>
</dbReference>
<evidence type="ECO:0000256" key="9">
    <source>
        <dbReference type="PIRSR" id="PIRSR500134-1"/>
    </source>
</evidence>
<feature type="binding site" evidence="10">
    <location>
        <begin position="142"/>
        <end position="145"/>
    </location>
    <ligand>
        <name>substrate</name>
    </ligand>
</feature>
<feature type="binding site" evidence="10">
    <location>
        <position position="395"/>
    </location>
    <ligand>
        <name>substrate</name>
    </ligand>
</feature>
<evidence type="ECO:0000256" key="10">
    <source>
        <dbReference type="PIRSR" id="PIRSR500134-2"/>
    </source>
</evidence>
<feature type="binding site" evidence="11">
    <location>
        <position position="262"/>
    </location>
    <ligand>
        <name>NAD(+)</name>
        <dbReference type="ChEBI" id="CHEBI:57540"/>
    </ligand>
</feature>
<evidence type="ECO:0000256" key="1">
    <source>
        <dbReference type="ARBA" id="ARBA00004701"/>
    </source>
</evidence>
<dbReference type="InterPro" id="IPR008927">
    <property type="entry name" value="6-PGluconate_DH-like_C_sf"/>
</dbReference>
<dbReference type="PANTHER" id="PTHR43750">
    <property type="entry name" value="UDP-GLUCOSE 6-DEHYDROGENASE TUAD"/>
    <property type="match status" value="1"/>
</dbReference>
<dbReference type="InterPro" id="IPR014027">
    <property type="entry name" value="UDP-Glc/GDP-Man_DH_C"/>
</dbReference>
<feature type="domain" description="UDP-glucose/GDP-mannose dehydrogenase C-terminal" evidence="12">
    <location>
        <begin position="306"/>
        <end position="394"/>
    </location>
</feature>
<feature type="binding site" evidence="10">
    <location>
        <position position="313"/>
    </location>
    <ligand>
        <name>substrate</name>
    </ligand>
</feature>
<protein>
    <recommendedName>
        <fullName evidence="4 8">UDP-glucose 6-dehydrogenase</fullName>
        <ecNumber evidence="3 8">1.1.1.22</ecNumber>
    </recommendedName>
</protein>
<dbReference type="Gene3D" id="1.10.1040.10">
    <property type="entry name" value="N-(1-d-carboxylethyl)-l-norvaline Dehydrogenase, domain 2"/>
    <property type="match status" value="1"/>
</dbReference>
<accession>A0A136Q6Z4</accession>
<dbReference type="InterPro" id="IPR036220">
    <property type="entry name" value="UDP-Glc/GDP-Man_DH_C_sf"/>
</dbReference>
<dbReference type="Proteomes" id="UP000070366">
    <property type="component" value="Unassembled WGS sequence"/>
</dbReference>
<dbReference type="KEGG" id="cmiu:B1H56_06940"/>
<dbReference type="AlphaFoldDB" id="A0A136Q6Z4"/>
<evidence type="ECO:0000313" key="14">
    <source>
        <dbReference type="Proteomes" id="UP000070366"/>
    </source>
</evidence>
<feature type="binding site" evidence="11">
    <location>
        <position position="29"/>
    </location>
    <ligand>
        <name>NAD(+)</name>
        <dbReference type="ChEBI" id="CHEBI:57540"/>
    </ligand>
</feature>
<dbReference type="PIRSF" id="PIRSF500134">
    <property type="entry name" value="UDPglc_DH_bac"/>
    <property type="match status" value="1"/>
</dbReference>
<organism evidence="13 14">
    <name type="scientific">Christensenella minuta</name>
    <dbReference type="NCBI Taxonomy" id="626937"/>
    <lineage>
        <taxon>Bacteria</taxon>
        <taxon>Bacillati</taxon>
        <taxon>Bacillota</taxon>
        <taxon>Clostridia</taxon>
        <taxon>Christensenellales</taxon>
        <taxon>Christensenellaceae</taxon>
        <taxon>Christensenella</taxon>
    </lineage>
</organism>
<keyword evidence="5 8" id="KW-0560">Oxidoreductase</keyword>
<keyword evidence="14" id="KW-1185">Reference proteome</keyword>
<dbReference type="STRING" id="626937.HMPREF3293_00693"/>
<proteinExistence type="inferred from homology"/>
<dbReference type="SMART" id="SM00984">
    <property type="entry name" value="UDPG_MGDP_dh_C"/>
    <property type="match status" value="1"/>
</dbReference>
<comment type="similarity">
    <text evidence="2 8">Belongs to the UDP-glucose/GDP-mannose dehydrogenase family.</text>
</comment>
<dbReference type="RefSeq" id="WP_066523731.1">
    <property type="nucleotide sequence ID" value="NZ_CABMOF010000029.1"/>
</dbReference>
<evidence type="ECO:0000256" key="2">
    <source>
        <dbReference type="ARBA" id="ARBA00006601"/>
    </source>
</evidence>
<dbReference type="UniPathway" id="UPA00038">
    <property type="reaction ID" value="UER00491"/>
</dbReference>
<dbReference type="Pfam" id="PF03721">
    <property type="entry name" value="UDPG_MGDP_dh_N"/>
    <property type="match status" value="1"/>
</dbReference>
<evidence type="ECO:0000313" key="13">
    <source>
        <dbReference type="EMBL" id="KXK66447.1"/>
    </source>
</evidence>
<evidence type="ECO:0000259" key="12">
    <source>
        <dbReference type="SMART" id="SM00984"/>
    </source>
</evidence>
<dbReference type="NCBIfam" id="TIGR03026">
    <property type="entry name" value="NDP-sugDHase"/>
    <property type="match status" value="1"/>
</dbReference>
<comment type="catalytic activity">
    <reaction evidence="7 8">
        <text>UDP-alpha-D-glucose + 2 NAD(+) + H2O = UDP-alpha-D-glucuronate + 2 NADH + 3 H(+)</text>
        <dbReference type="Rhea" id="RHEA:23596"/>
        <dbReference type="ChEBI" id="CHEBI:15377"/>
        <dbReference type="ChEBI" id="CHEBI:15378"/>
        <dbReference type="ChEBI" id="CHEBI:57540"/>
        <dbReference type="ChEBI" id="CHEBI:57945"/>
        <dbReference type="ChEBI" id="CHEBI:58052"/>
        <dbReference type="ChEBI" id="CHEBI:58885"/>
        <dbReference type="EC" id="1.1.1.22"/>
    </reaction>
</comment>
<dbReference type="InterPro" id="IPR017476">
    <property type="entry name" value="UDP-Glc/GDP-Man"/>
</dbReference>
<feature type="binding site" evidence="10">
    <location>
        <position position="256"/>
    </location>
    <ligand>
        <name>substrate</name>
    </ligand>
</feature>
<dbReference type="InterPro" id="IPR013328">
    <property type="entry name" value="6PGD_dom2"/>
</dbReference>
<dbReference type="SUPFAM" id="SSF52413">
    <property type="entry name" value="UDP-glucose/GDP-mannose dehydrogenase C-terminal domain"/>
    <property type="match status" value="1"/>
</dbReference>
<keyword evidence="6 8" id="KW-0520">NAD</keyword>
<evidence type="ECO:0000256" key="8">
    <source>
        <dbReference type="PIRNR" id="PIRNR000124"/>
    </source>
</evidence>
<dbReference type="GO" id="GO:0000271">
    <property type="term" value="P:polysaccharide biosynthetic process"/>
    <property type="evidence" value="ECO:0007669"/>
    <property type="project" value="InterPro"/>
</dbReference>
<dbReference type="GO" id="GO:0051287">
    <property type="term" value="F:NAD binding"/>
    <property type="evidence" value="ECO:0007669"/>
    <property type="project" value="InterPro"/>
</dbReference>
<evidence type="ECO:0000256" key="4">
    <source>
        <dbReference type="ARBA" id="ARBA00015132"/>
    </source>
</evidence>
<dbReference type="InterPro" id="IPR036291">
    <property type="entry name" value="NAD(P)-bd_dom_sf"/>
</dbReference>
<dbReference type="PIRSF" id="PIRSF000124">
    <property type="entry name" value="UDPglc_GDPman_dh"/>
    <property type="match status" value="1"/>
</dbReference>
<dbReference type="InterPro" id="IPR001732">
    <property type="entry name" value="UDP-Glc/GDP-Man_DH_N"/>
</dbReference>
<dbReference type="Pfam" id="PF00984">
    <property type="entry name" value="UDPG_MGDP_dh"/>
    <property type="match status" value="1"/>
</dbReference>
<feature type="active site" description="Nucleophile" evidence="9">
    <location>
        <position position="259"/>
    </location>
</feature>
<evidence type="ECO:0000256" key="7">
    <source>
        <dbReference type="ARBA" id="ARBA00047473"/>
    </source>
</evidence>
<feature type="binding site" evidence="11">
    <location>
        <position position="320"/>
    </location>
    <ligand>
        <name>NAD(+)</name>
        <dbReference type="ChEBI" id="CHEBI:57540"/>
    </ligand>
</feature>
<comment type="pathway">
    <text evidence="1">Nucleotide-sugar biosynthesis; UDP-alpha-D-glucuronate biosynthesis; UDP-alpha-D-glucuronate from UDP-alpha-D-glucose: step 1/1.</text>
</comment>
<feature type="binding site" evidence="10">
    <location>
        <position position="203"/>
    </location>
    <ligand>
        <name>substrate</name>
    </ligand>
</feature>
<sequence length="395" mass="44195">MQITVVGAGYVGLSLATLLGQKHEVIVLDIDEEKVAKVNSRISPVQDVYLEKFFAERKLNLTATVDTAIAYKDAEYVIITTPTNYEDETNSFDTHAVDSTIEICMANNDHCIMIIKSTVPVGYTRSVRKKYNTSHILFSPEFLRETKALYDNLYPSRIVVGTDIADPAMVIHAQVFSTILQECANKEDIPVLIIGLDEAEAAKLFANTYLAMRVAFFNELDTFAEMNGLSTKNIIDAICHDPRIGKHYNNPSFGYGGYCLPKDTKQLKSSFHDIPENLITAVCQANHTKKGHVIKEILNKHPGTVGIYRLTAKSNSDNFRSSAVWGVMEGLSKEKQEIVIYEPLLGDAAEFMGYKVVHSFAEFKRSCDVIVANRVSSELSEVMYKVYTRDIFGRD</sequence>
<name>A0A136Q6Z4_9FIRM</name>
<dbReference type="PANTHER" id="PTHR43750:SF2">
    <property type="entry name" value="UDP-GLUCOSE 6-DEHYDROGENASE"/>
    <property type="match status" value="1"/>
</dbReference>
<dbReference type="EMBL" id="LSZW01000044">
    <property type="protein sequence ID" value="KXK66447.1"/>
    <property type="molecule type" value="Genomic_DNA"/>
</dbReference>
<comment type="caution">
    <text evidence="13">The sequence shown here is derived from an EMBL/GenBank/DDBJ whole genome shotgun (WGS) entry which is preliminary data.</text>
</comment>
<gene>
    <name evidence="13" type="ORF">HMPREF3293_00693</name>
</gene>
<dbReference type="InterPro" id="IPR028357">
    <property type="entry name" value="UDPglc_DH_bac"/>
</dbReference>
<dbReference type="Pfam" id="PF03720">
    <property type="entry name" value="UDPG_MGDP_dh_C"/>
    <property type="match status" value="1"/>
</dbReference>
<dbReference type="OrthoDB" id="9803238at2"/>
<dbReference type="GO" id="GO:0003979">
    <property type="term" value="F:UDP-glucose 6-dehydrogenase activity"/>
    <property type="evidence" value="ECO:0007669"/>
    <property type="project" value="UniProtKB-EC"/>
</dbReference>
<evidence type="ECO:0000256" key="6">
    <source>
        <dbReference type="ARBA" id="ARBA00023027"/>
    </source>
</evidence>
<feature type="binding site" evidence="11">
    <location>
        <position position="145"/>
    </location>
    <ligand>
        <name>NAD(+)</name>
        <dbReference type="ChEBI" id="CHEBI:57540"/>
    </ligand>
</feature>
<dbReference type="InterPro" id="IPR014026">
    <property type="entry name" value="UDP-Glc/GDP-Man_DH_dimer"/>
</dbReference>
<dbReference type="PATRIC" id="fig|626937.4.peg.683"/>
<feature type="binding site" evidence="11">
    <location>
        <position position="118"/>
    </location>
    <ligand>
        <name>NAD(+)</name>
        <dbReference type="ChEBI" id="CHEBI:57540"/>
    </ligand>
</feature>
<feature type="binding site" evidence="11">
    <location>
        <position position="34"/>
    </location>
    <ligand>
        <name>NAD(+)</name>
        <dbReference type="ChEBI" id="CHEBI:57540"/>
    </ligand>
</feature>
<dbReference type="Gene3D" id="3.40.50.720">
    <property type="entry name" value="NAD(P)-binding Rossmann-like Domain"/>
    <property type="match status" value="2"/>
</dbReference>
<reference evidence="13 14" key="1">
    <citation type="submission" date="2016-02" db="EMBL/GenBank/DDBJ databases">
        <authorList>
            <person name="Wen L."/>
            <person name="He K."/>
            <person name="Yang H."/>
        </authorList>
    </citation>
    <scope>NUCLEOTIDE SEQUENCE [LARGE SCALE GENOMIC DNA]</scope>
    <source>
        <strain evidence="13 14">DSM 22607</strain>
    </source>
</reference>
<dbReference type="EC" id="1.1.1.22" evidence="3 8"/>
<feature type="binding site" evidence="11">
    <location>
        <position position="83"/>
    </location>
    <ligand>
        <name>NAD(+)</name>
        <dbReference type="ChEBI" id="CHEBI:57540"/>
    </ligand>
</feature>
<evidence type="ECO:0000256" key="3">
    <source>
        <dbReference type="ARBA" id="ARBA00012954"/>
    </source>
</evidence>
<dbReference type="GO" id="GO:0006065">
    <property type="term" value="P:UDP-glucuronate biosynthetic process"/>
    <property type="evidence" value="ECO:0007669"/>
    <property type="project" value="UniProtKB-UniPathway"/>
</dbReference>
<dbReference type="SUPFAM" id="SSF51735">
    <property type="entry name" value="NAD(P)-binding Rossmann-fold domains"/>
    <property type="match status" value="1"/>
</dbReference>
<evidence type="ECO:0000256" key="5">
    <source>
        <dbReference type="ARBA" id="ARBA00023002"/>
    </source>
</evidence>